<keyword evidence="2" id="KW-1185">Reference proteome</keyword>
<dbReference type="OrthoDB" id="27362at2759"/>
<dbReference type="InterPro" id="IPR032675">
    <property type="entry name" value="LRR_dom_sf"/>
</dbReference>
<dbReference type="Proteomes" id="UP000014680">
    <property type="component" value="Unassembled WGS sequence"/>
</dbReference>
<accession>L7FLD4</accession>
<dbReference type="AlphaFoldDB" id="L7FLD4"/>
<proteinExistence type="predicted"/>
<dbReference type="VEuPathDB" id="AmoebaDB:EIN_335700"/>
<dbReference type="KEGG" id="eiv:EIN_335700"/>
<dbReference type="InterPro" id="IPR026906">
    <property type="entry name" value="LRR_5"/>
</dbReference>
<evidence type="ECO:0000313" key="2">
    <source>
        <dbReference type="Proteomes" id="UP000014680"/>
    </source>
</evidence>
<dbReference type="EMBL" id="KB206750">
    <property type="protein sequence ID" value="ELP88578.1"/>
    <property type="molecule type" value="Genomic_DNA"/>
</dbReference>
<dbReference type="Pfam" id="PF13306">
    <property type="entry name" value="LRR_5"/>
    <property type="match status" value="4"/>
</dbReference>
<dbReference type="Gene3D" id="3.80.10.10">
    <property type="entry name" value="Ribonuclease Inhibitor"/>
    <property type="match status" value="3"/>
</dbReference>
<evidence type="ECO:0000313" key="1">
    <source>
        <dbReference type="EMBL" id="ELP88578.1"/>
    </source>
</evidence>
<gene>
    <name evidence="1" type="ORF">EIN_335700</name>
</gene>
<name>L7FLD4_ENTIV</name>
<reference evidence="1 2" key="1">
    <citation type="submission" date="2012-10" db="EMBL/GenBank/DDBJ databases">
        <authorList>
            <person name="Zafar N."/>
            <person name="Inman J."/>
            <person name="Hall N."/>
            <person name="Lorenzi H."/>
            <person name="Caler E."/>
        </authorList>
    </citation>
    <scope>NUCLEOTIDE SEQUENCE [LARGE SCALE GENOMIC DNA]</scope>
    <source>
        <strain evidence="1 2">IP1</strain>
    </source>
</reference>
<protein>
    <recommendedName>
        <fullName evidence="3">Leucine rich repeat containing protein BspA family protein</fullName>
    </recommendedName>
</protein>
<dbReference type="GeneID" id="14887530"/>
<dbReference type="InterPro" id="IPR053139">
    <property type="entry name" value="Surface_bspA-like"/>
</dbReference>
<sequence length="671" mass="76994">MTIAKYFSSYNDYSNLVIVCKKFSNLPQMFHFNPIPLTSSTQKLFKNIETQILYQTFDPIFDDLFHYHFSYQINFQDALDFLKKHNATFSRVFVQSSKILQFLKDSKKQLTKTSVIKIQDSKLIGLSNDEHEKEDVVIKTHVIDPSDFFIVLQNGCFSGKYSPSKIKKVTAIDYKVIEINSTVFNSLNSLSSIKTCYLTSMKDYCFCRLPSLKELDLSNVVKMGENCVCHCDNLTTLTLMKESECQFGNNCFMWLDRLQKVVKNKTEKINGKMSVINARPFLEAKVTIGEVFVENRDFLENEIIPEIATEIKNGFLANCKTKTLVIPNTIKKIEVGAFDCNLVELDLSHFKNFDYNFFTKNTTITKLRLYDLHVIEVLDIFKLKALKVLDVVNLDKSSKNCEISCSIFEILLKQPLNHGKIVFNPFDRKKHENDIPPFVEKINTDSFTKNSLFSKLIIPPSVTSIEKNSFERLDFLTSLEFANTPLFIDKDNFMSLPLLQSVDLKNVIFLGEKCFSSCNSLTSVTLCRDLPHIPTSFSHLPSLRKIFVDAKEYVGDVSYSVARTIGETCGCHCCNVFLLSEESKKMCDIPKGIIELRESCFMRREDIKRIEFPESVRIVRQRCFVGCLNLEEVGLDEKLEEVAQDAFLGCLNIKTIRGNPQIAEVIKYKNL</sequence>
<dbReference type="SUPFAM" id="SSF52058">
    <property type="entry name" value="L domain-like"/>
    <property type="match status" value="1"/>
</dbReference>
<evidence type="ECO:0008006" key="3">
    <source>
        <dbReference type="Google" id="ProtNLM"/>
    </source>
</evidence>
<dbReference type="RefSeq" id="XP_004255349.1">
    <property type="nucleotide sequence ID" value="XM_004255301.1"/>
</dbReference>
<organism evidence="1 2">
    <name type="scientific">Entamoeba invadens IP1</name>
    <dbReference type="NCBI Taxonomy" id="370355"/>
    <lineage>
        <taxon>Eukaryota</taxon>
        <taxon>Amoebozoa</taxon>
        <taxon>Evosea</taxon>
        <taxon>Archamoebae</taxon>
        <taxon>Mastigamoebida</taxon>
        <taxon>Entamoebidae</taxon>
        <taxon>Entamoeba</taxon>
    </lineage>
</organism>
<dbReference type="PANTHER" id="PTHR45661">
    <property type="entry name" value="SURFACE ANTIGEN"/>
    <property type="match status" value="1"/>
</dbReference>
<dbReference type="PANTHER" id="PTHR45661:SF3">
    <property type="entry name" value="IG-LIKE DOMAIN-CONTAINING PROTEIN"/>
    <property type="match status" value="1"/>
</dbReference>